<evidence type="ECO:0000256" key="1">
    <source>
        <dbReference type="ARBA" id="ARBA00007633"/>
    </source>
</evidence>
<sequence length="691" mass="79778">MRLLTYFAFTLLSVVIQFCVMDFIQEKIEHEENAVYLNETTKGKQNSIGILKDYTHNAHALYYRLNAGEIKNVSRTKYSNSSLLNYPFSTTTEPSFTVYDMLYDENISVADGVSTTETFFTSTELDNVTEITLFENTSTTTKPEIIEKKTRYVDTLCYCNFMYKQCDINCCCDDDCSEEENKLFRRCRTHLFVNVRNQWPRNLLTCGENDVSGIFGNLFCIAKTNLPDKRAAVPQKFFERVINDTFVWHNNNHNTDVESYKFTKNLYRNGDPVWLLKNTSIYYIDFPAPFVNNYCSIRRPIKFLQNEETQCLVKLMELEMFRILKTIDESKVINIANNSLNSTAMNCSNLHCTNWTVIYCDEDDCLDFNKTLHEPMCTASFCKNIAFRIEYAFYVYDSKIVNATVKLFAKNIPIAIQYITQKISVKFYMGNTSSERIIKLSGTPGYITGLPIITSFTESNHTNQFFNSDHQNNYLTYPDNKHGLCVKTKNTKKVLLFGLNKRMKCKISIRYISSSNATEACLNVQTHINKMLSVQNKVYVSPYGNPNNVKDDDWLPIKLKSQFIYGQLYSKSSKIQCYNLQTRVAFIFTYAVLSSSIGQVENKLLSAKVDGFASNVTFSTNSHELSTVITVDINFINVNNWMQHEYAGPPHLNLNLPKNFFFPFPSNKECHSYKPNILFINYLCIIALFVK</sequence>
<feature type="domain" description="Tectonic-1-3" evidence="6">
    <location>
        <begin position="267"/>
        <end position="427"/>
    </location>
</feature>
<reference evidence="8 9" key="1">
    <citation type="submission" date="2023-11" db="EMBL/GenBank/DDBJ databases">
        <authorList>
            <person name="Hedman E."/>
            <person name="Englund M."/>
            <person name="Stromberg M."/>
            <person name="Nyberg Akerstrom W."/>
            <person name="Nylinder S."/>
            <person name="Jareborg N."/>
            <person name="Kallberg Y."/>
            <person name="Kronander E."/>
        </authorList>
    </citation>
    <scope>NUCLEOTIDE SEQUENCE [LARGE SCALE GENOMIC DNA]</scope>
</reference>
<dbReference type="GO" id="GO:0035869">
    <property type="term" value="C:ciliary transition zone"/>
    <property type="evidence" value="ECO:0007669"/>
    <property type="project" value="TreeGrafter"/>
</dbReference>
<keyword evidence="4" id="KW-0325">Glycoprotein</keyword>
<evidence type="ECO:0000256" key="5">
    <source>
        <dbReference type="SAM" id="SignalP"/>
    </source>
</evidence>
<organism evidence="8 9">
    <name type="scientific">Parnassius mnemosyne</name>
    <name type="common">clouded apollo</name>
    <dbReference type="NCBI Taxonomy" id="213953"/>
    <lineage>
        <taxon>Eukaryota</taxon>
        <taxon>Metazoa</taxon>
        <taxon>Ecdysozoa</taxon>
        <taxon>Arthropoda</taxon>
        <taxon>Hexapoda</taxon>
        <taxon>Insecta</taxon>
        <taxon>Pterygota</taxon>
        <taxon>Neoptera</taxon>
        <taxon>Endopterygota</taxon>
        <taxon>Lepidoptera</taxon>
        <taxon>Glossata</taxon>
        <taxon>Ditrysia</taxon>
        <taxon>Papilionoidea</taxon>
        <taxon>Papilionidae</taxon>
        <taxon>Parnassiinae</taxon>
        <taxon>Parnassini</taxon>
        <taxon>Parnassius</taxon>
        <taxon>Driopa</taxon>
    </lineage>
</organism>
<dbReference type="PANTHER" id="PTHR14611:SF2">
    <property type="entry name" value="TECTONIC"/>
    <property type="match status" value="1"/>
</dbReference>
<comment type="similarity">
    <text evidence="1">Belongs to the tectonic family.</text>
</comment>
<evidence type="ECO:0000256" key="3">
    <source>
        <dbReference type="ARBA" id="ARBA00022794"/>
    </source>
</evidence>
<keyword evidence="9" id="KW-1185">Reference proteome</keyword>
<feature type="domain" description="Tectonic-1-3" evidence="6">
    <location>
        <begin position="442"/>
        <end position="637"/>
    </location>
</feature>
<dbReference type="Pfam" id="PF07773">
    <property type="entry name" value="TCTN_DUF1619"/>
    <property type="match status" value="2"/>
</dbReference>
<feature type="signal peptide" evidence="5">
    <location>
        <begin position="1"/>
        <end position="21"/>
    </location>
</feature>
<dbReference type="EMBL" id="CAVLGL010000148">
    <property type="protein sequence ID" value="CAK1603133.1"/>
    <property type="molecule type" value="Genomic_DNA"/>
</dbReference>
<protein>
    <recommendedName>
        <fullName evidence="10">Tectonic-1</fullName>
    </recommendedName>
</protein>
<keyword evidence="3" id="KW-0970">Cilium biogenesis/degradation</keyword>
<feature type="domain" description="Tectonic-1-3 N-terminal" evidence="7">
    <location>
        <begin position="146"/>
        <end position="191"/>
    </location>
</feature>
<evidence type="ECO:0000256" key="4">
    <source>
        <dbReference type="ARBA" id="ARBA00023180"/>
    </source>
</evidence>
<dbReference type="GO" id="GO:0060271">
    <property type="term" value="P:cilium assembly"/>
    <property type="evidence" value="ECO:0007669"/>
    <property type="project" value="TreeGrafter"/>
</dbReference>
<keyword evidence="2 5" id="KW-0732">Signal</keyword>
<evidence type="ECO:0000259" key="6">
    <source>
        <dbReference type="Pfam" id="PF07773"/>
    </source>
</evidence>
<evidence type="ECO:0000256" key="2">
    <source>
        <dbReference type="ARBA" id="ARBA00022729"/>
    </source>
</evidence>
<dbReference type="AlphaFoldDB" id="A0AAV1M648"/>
<dbReference type="InterPro" id="IPR040354">
    <property type="entry name" value="TCTN1-3"/>
</dbReference>
<dbReference type="InterPro" id="IPR057724">
    <property type="entry name" value="TCTN1-3_N"/>
</dbReference>
<accession>A0AAV1M648</accession>
<gene>
    <name evidence="8" type="ORF">PARMNEM_LOCUS21546</name>
</gene>
<dbReference type="Pfam" id="PF25752">
    <property type="entry name" value="DUF1619_N"/>
    <property type="match status" value="1"/>
</dbReference>
<dbReference type="InterPro" id="IPR011677">
    <property type="entry name" value="TCTN1-3_dom"/>
</dbReference>
<evidence type="ECO:0000313" key="9">
    <source>
        <dbReference type="Proteomes" id="UP001314205"/>
    </source>
</evidence>
<evidence type="ECO:0008006" key="10">
    <source>
        <dbReference type="Google" id="ProtNLM"/>
    </source>
</evidence>
<evidence type="ECO:0000259" key="7">
    <source>
        <dbReference type="Pfam" id="PF25752"/>
    </source>
</evidence>
<comment type="caution">
    <text evidence="8">The sequence shown here is derived from an EMBL/GenBank/DDBJ whole genome shotgun (WGS) entry which is preliminary data.</text>
</comment>
<dbReference type="Proteomes" id="UP001314205">
    <property type="component" value="Unassembled WGS sequence"/>
</dbReference>
<dbReference type="PANTHER" id="PTHR14611">
    <property type="entry name" value="TECTONIC FAMILY MEMBER"/>
    <property type="match status" value="1"/>
</dbReference>
<feature type="chain" id="PRO_5043628791" description="Tectonic-1" evidence="5">
    <location>
        <begin position="22"/>
        <end position="691"/>
    </location>
</feature>
<name>A0AAV1M648_9NEOP</name>
<evidence type="ECO:0000313" key="8">
    <source>
        <dbReference type="EMBL" id="CAK1603133.1"/>
    </source>
</evidence>
<proteinExistence type="inferred from homology"/>